<dbReference type="AlphaFoldDB" id="A0AAE1E5W7"/>
<accession>A0AAE1E5W7</accession>
<organism evidence="1 2">
    <name type="scientific">Elysia crispata</name>
    <name type="common">lettuce slug</name>
    <dbReference type="NCBI Taxonomy" id="231223"/>
    <lineage>
        <taxon>Eukaryota</taxon>
        <taxon>Metazoa</taxon>
        <taxon>Spiralia</taxon>
        <taxon>Lophotrochozoa</taxon>
        <taxon>Mollusca</taxon>
        <taxon>Gastropoda</taxon>
        <taxon>Heterobranchia</taxon>
        <taxon>Euthyneura</taxon>
        <taxon>Panpulmonata</taxon>
        <taxon>Sacoglossa</taxon>
        <taxon>Placobranchoidea</taxon>
        <taxon>Plakobranchidae</taxon>
        <taxon>Elysia</taxon>
    </lineage>
</organism>
<gene>
    <name evidence="1" type="ORF">RRG08_045426</name>
</gene>
<name>A0AAE1E5W7_9GAST</name>
<evidence type="ECO:0000313" key="1">
    <source>
        <dbReference type="EMBL" id="KAK3795436.1"/>
    </source>
</evidence>
<keyword evidence="2" id="KW-1185">Reference proteome</keyword>
<sequence>MSSLLEQKALDKFRVAMKSRNPTMARATVLDSALTAQTSSNLFEVVSSADIKNLSVLPPHYNTRVLEAFLDAPEMSCIVHTQRCVVNILVEAWLQVSSCDSYRLVTPQAGISRLNSPRCPDYSGSLAPSLVM</sequence>
<dbReference type="EMBL" id="JAWDGP010001056">
    <property type="protein sequence ID" value="KAK3795436.1"/>
    <property type="molecule type" value="Genomic_DNA"/>
</dbReference>
<protein>
    <submittedName>
        <fullName evidence="1">Uncharacterized protein</fullName>
    </submittedName>
</protein>
<comment type="caution">
    <text evidence="1">The sequence shown here is derived from an EMBL/GenBank/DDBJ whole genome shotgun (WGS) entry which is preliminary data.</text>
</comment>
<evidence type="ECO:0000313" key="2">
    <source>
        <dbReference type="Proteomes" id="UP001283361"/>
    </source>
</evidence>
<dbReference type="Proteomes" id="UP001283361">
    <property type="component" value="Unassembled WGS sequence"/>
</dbReference>
<proteinExistence type="predicted"/>
<reference evidence="1" key="1">
    <citation type="journal article" date="2023" name="G3 (Bethesda)">
        <title>A reference genome for the long-term kleptoplast-retaining sea slug Elysia crispata morphotype clarki.</title>
        <authorList>
            <person name="Eastman K.E."/>
            <person name="Pendleton A.L."/>
            <person name="Shaikh M.A."/>
            <person name="Suttiyut T."/>
            <person name="Ogas R."/>
            <person name="Tomko P."/>
            <person name="Gavelis G."/>
            <person name="Widhalm J.R."/>
            <person name="Wisecaver J.H."/>
        </authorList>
    </citation>
    <scope>NUCLEOTIDE SEQUENCE</scope>
    <source>
        <strain evidence="1">ECLA1</strain>
    </source>
</reference>